<dbReference type="Proteomes" id="UP000480222">
    <property type="component" value="Unassembled WGS sequence"/>
</dbReference>
<gene>
    <name evidence="2" type="ORF">CIP107547_00954</name>
</gene>
<sequence>MMWDVFNAITLAVLVYVVIPFWGAWFFHWLREKREIRKDRERIDQLMADAEAQREQYRTPTNP</sequence>
<proteinExistence type="predicted"/>
<dbReference type="RefSeq" id="WP_235696369.1">
    <property type="nucleotide sequence ID" value="NZ_CP040520.1"/>
</dbReference>
<protein>
    <submittedName>
        <fullName evidence="2">Uncharacterized protein</fullName>
    </submittedName>
</protein>
<name>A0A811G2P7_CORDP</name>
<comment type="caution">
    <text evidence="2">The sequence shown here is derived from an EMBL/GenBank/DDBJ whole genome shotgun (WGS) entry which is preliminary data.</text>
</comment>
<accession>A0A811G2P7</accession>
<keyword evidence="1" id="KW-0472">Membrane</keyword>
<keyword evidence="1" id="KW-0812">Transmembrane</keyword>
<evidence type="ECO:0000313" key="3">
    <source>
        <dbReference type="Proteomes" id="UP000480222"/>
    </source>
</evidence>
<evidence type="ECO:0000256" key="1">
    <source>
        <dbReference type="SAM" id="Phobius"/>
    </source>
</evidence>
<evidence type="ECO:0000313" key="2">
    <source>
        <dbReference type="EMBL" id="CAB0595089.1"/>
    </source>
</evidence>
<dbReference type="AlphaFoldDB" id="A0A811G2P7"/>
<keyword evidence="1" id="KW-1133">Transmembrane helix</keyword>
<reference evidence="2 3" key="1">
    <citation type="submission" date="2020-02" db="EMBL/GenBank/DDBJ databases">
        <authorList>
            <person name="Brisse S."/>
        </authorList>
    </citation>
    <scope>NUCLEOTIDE SEQUENCE [LARGE SCALE GENOMIC DNA]</scope>
    <source>
        <strain evidence="2">CIP107547</strain>
    </source>
</reference>
<feature type="transmembrane region" description="Helical" evidence="1">
    <location>
        <begin position="6"/>
        <end position="30"/>
    </location>
</feature>
<dbReference type="EMBL" id="CADDAV010000010">
    <property type="protein sequence ID" value="CAB0595089.1"/>
    <property type="molecule type" value="Genomic_DNA"/>
</dbReference>
<organism evidence="2 3">
    <name type="scientific">Corynebacterium diphtheriae</name>
    <dbReference type="NCBI Taxonomy" id="1717"/>
    <lineage>
        <taxon>Bacteria</taxon>
        <taxon>Bacillati</taxon>
        <taxon>Actinomycetota</taxon>
        <taxon>Actinomycetes</taxon>
        <taxon>Mycobacteriales</taxon>
        <taxon>Corynebacteriaceae</taxon>
        <taxon>Corynebacterium</taxon>
    </lineage>
</organism>